<dbReference type="AlphaFoldDB" id="A0A1B6LVM6"/>
<sequence>MGYINVNSLEPDRNTKKLNDILLWNYITRLTLPPTRITPTTLSSIDFICSNQRRRLKTEVLHAGIADHTAQLCEFQIQGKISCNISTMGRVLNKRNIDSIKEALE</sequence>
<reference evidence="1" key="1">
    <citation type="submission" date="2015-11" db="EMBL/GenBank/DDBJ databases">
        <title>De novo transcriptome assembly of four potential Pierce s Disease insect vectors from Arizona vineyards.</title>
        <authorList>
            <person name="Tassone E.E."/>
        </authorList>
    </citation>
    <scope>NUCLEOTIDE SEQUENCE</scope>
</reference>
<feature type="non-terminal residue" evidence="1">
    <location>
        <position position="105"/>
    </location>
</feature>
<gene>
    <name evidence="1" type="ORF">g.55147</name>
</gene>
<evidence type="ECO:0000313" key="1">
    <source>
        <dbReference type="EMBL" id="JAT27714.1"/>
    </source>
</evidence>
<accession>A0A1B6LVM6</accession>
<dbReference type="EMBL" id="GEBQ01012263">
    <property type="protein sequence ID" value="JAT27714.1"/>
    <property type="molecule type" value="Transcribed_RNA"/>
</dbReference>
<organism evidence="1">
    <name type="scientific">Graphocephala atropunctata</name>
    <dbReference type="NCBI Taxonomy" id="36148"/>
    <lineage>
        <taxon>Eukaryota</taxon>
        <taxon>Metazoa</taxon>
        <taxon>Ecdysozoa</taxon>
        <taxon>Arthropoda</taxon>
        <taxon>Hexapoda</taxon>
        <taxon>Insecta</taxon>
        <taxon>Pterygota</taxon>
        <taxon>Neoptera</taxon>
        <taxon>Paraneoptera</taxon>
        <taxon>Hemiptera</taxon>
        <taxon>Auchenorrhyncha</taxon>
        <taxon>Membracoidea</taxon>
        <taxon>Cicadellidae</taxon>
        <taxon>Cicadellinae</taxon>
        <taxon>Cicadellini</taxon>
        <taxon>Graphocephala</taxon>
    </lineage>
</organism>
<protein>
    <submittedName>
        <fullName evidence="1">Uncharacterized protein</fullName>
    </submittedName>
</protein>
<proteinExistence type="predicted"/>
<name>A0A1B6LVM6_9HEMI</name>